<dbReference type="PANTHER" id="PTHR35601:SF1">
    <property type="entry name" value="TOXIN RELE"/>
    <property type="match status" value="1"/>
</dbReference>
<dbReference type="SUPFAM" id="SSF143011">
    <property type="entry name" value="RelE-like"/>
    <property type="match status" value="1"/>
</dbReference>
<name>A0A7Y9XFS4_9ACTN</name>
<gene>
    <name evidence="3" type="ORF">HNR06_003481</name>
</gene>
<dbReference type="PANTHER" id="PTHR35601">
    <property type="entry name" value="TOXIN RELE"/>
    <property type="match status" value="1"/>
</dbReference>
<dbReference type="AlphaFoldDB" id="A0A7Y9XFS4"/>
<dbReference type="EMBL" id="JACCHL010000001">
    <property type="protein sequence ID" value="NYH53892.1"/>
    <property type="molecule type" value="Genomic_DNA"/>
</dbReference>
<evidence type="ECO:0000313" key="4">
    <source>
        <dbReference type="Proteomes" id="UP000584931"/>
    </source>
</evidence>
<accession>A0A7Y9XFS4</accession>
<sequence length="89" mass="10117">MSGRYVLQYTNTARKGIKRLDGSVRKRVRAAIEALADDPRPNGCVQVKGHPDMWRIRVGDYRIRYELDDGVLVVLVLKVAPRGGFYDDL</sequence>
<comment type="similarity">
    <text evidence="1">Belongs to the RelE toxin family.</text>
</comment>
<dbReference type="InterPro" id="IPR007712">
    <property type="entry name" value="RelE/ParE_toxin"/>
</dbReference>
<dbReference type="RefSeq" id="WP_237683394.1">
    <property type="nucleotide sequence ID" value="NZ_JACCHL010000001.1"/>
</dbReference>
<protein>
    <submittedName>
        <fullName evidence="3">mRNA interferase RelE/StbE</fullName>
    </submittedName>
</protein>
<reference evidence="3 4" key="1">
    <citation type="submission" date="2020-07" db="EMBL/GenBank/DDBJ databases">
        <title>Sequencing the genomes of 1000 actinobacteria strains.</title>
        <authorList>
            <person name="Klenk H.-P."/>
        </authorList>
    </citation>
    <scope>NUCLEOTIDE SEQUENCE [LARGE SCALE GENOMIC DNA]</scope>
    <source>
        <strain evidence="3 4">DSM 45278</strain>
    </source>
</reference>
<proteinExistence type="inferred from homology"/>
<keyword evidence="2" id="KW-1277">Toxin-antitoxin system</keyword>
<organism evidence="3 4">
    <name type="scientific">Nocardiopsis sinuspersici</name>
    <dbReference type="NCBI Taxonomy" id="501010"/>
    <lineage>
        <taxon>Bacteria</taxon>
        <taxon>Bacillati</taxon>
        <taxon>Actinomycetota</taxon>
        <taxon>Actinomycetes</taxon>
        <taxon>Streptosporangiales</taxon>
        <taxon>Nocardiopsidaceae</taxon>
        <taxon>Nocardiopsis</taxon>
    </lineage>
</organism>
<dbReference type="Pfam" id="PF05016">
    <property type="entry name" value="ParE_toxin"/>
    <property type="match status" value="1"/>
</dbReference>
<evidence type="ECO:0000256" key="2">
    <source>
        <dbReference type="ARBA" id="ARBA00022649"/>
    </source>
</evidence>
<dbReference type="Proteomes" id="UP000584931">
    <property type="component" value="Unassembled WGS sequence"/>
</dbReference>
<evidence type="ECO:0000256" key="1">
    <source>
        <dbReference type="ARBA" id="ARBA00006226"/>
    </source>
</evidence>
<dbReference type="InterPro" id="IPR035093">
    <property type="entry name" value="RelE/ParE_toxin_dom_sf"/>
</dbReference>
<dbReference type="Gene3D" id="3.30.2310.20">
    <property type="entry name" value="RelE-like"/>
    <property type="match status" value="1"/>
</dbReference>
<comment type="caution">
    <text evidence="3">The sequence shown here is derived from an EMBL/GenBank/DDBJ whole genome shotgun (WGS) entry which is preliminary data.</text>
</comment>
<evidence type="ECO:0000313" key="3">
    <source>
        <dbReference type="EMBL" id="NYH53892.1"/>
    </source>
</evidence>